<organism evidence="13 14">
    <name type="scientific">Clonorchis sinensis</name>
    <name type="common">Chinese liver fluke</name>
    <dbReference type="NCBI Taxonomy" id="79923"/>
    <lineage>
        <taxon>Eukaryota</taxon>
        <taxon>Metazoa</taxon>
        <taxon>Spiralia</taxon>
        <taxon>Lophotrochozoa</taxon>
        <taxon>Platyhelminthes</taxon>
        <taxon>Trematoda</taxon>
        <taxon>Digenea</taxon>
        <taxon>Opisthorchiida</taxon>
        <taxon>Opisthorchiata</taxon>
        <taxon>Opisthorchiidae</taxon>
        <taxon>Clonorchis</taxon>
    </lineage>
</organism>
<feature type="region of interest" description="Disordered" evidence="12">
    <location>
        <begin position="422"/>
        <end position="457"/>
    </location>
</feature>
<sequence length="1039" mass="116557">MGVCCRGEHGHVAARRTTCLLLCLVIATLTTYRVQTWLTHYSNLAPKMVISAYDENQRELPFPLVTVCNINPARGLVLYNPNSPSQVSRGVDYELFSDAIQGRVTENPPKGKLEIPIYRLMDQASHQLVDMLKLCTAGQSSCSATNFTKSILPTGACYTFHGSNNDVDEFQLTLDPQSYDYMIPNQGFVGFRILLHGRGDPLWGTMPGAVYAGPTFHTMMRVVGLKKIYRQHCVPHHQWAHCIHQCMQEMLYKQCHCYMSHCTLLHMMRCGRKMHSMVENLPPSKCRCNNPCEQVTYSIESITQALKPPLFSHISRSVISSDVASLLSPRTEASLSPDGLFPAPTKRVRKDSETGNQNMEAKEKNLRKKEIQDGFLIQLWAFLRESNRTAFEEFRHLARLLQSLHMDLQIVERAVSVVHFTHHPSSPQQDPVKWDDASDRSKDGPKPNHSKDDGLCLESEEDARMLSRVRRLGEEFVRLFRQSVLFRDLKLIPGEDFHIHMVRLFFLRVVDELDHLASQLQHNDLFSDVTMLDLQRKAHQCKQTGDNHLTNGNRSSDWLSMLVDGQTRLTESSGDIASLQAVLLATDTQFKQLRSAFIKLTTDNQELIEMVPIEQLKRLSSFHVDQSLVTVTIQLTRDKNRLVRLESVQSIYNPLTELFDIIVSGLVLAFLALFLMDMCFAGRSGESNLLCCSPHQKKSTSNHGILTSHNKRRDLLSGSLVNLCESLTYTPKVVTSKSCPACSQLAPSFGSVGIAEADETTRTCDFCSGCPQPEWSTTSRNRHTQQNTSPAPPTFYCLHHAQAVCEENGTEYGSSNKDTDSGKPSSSTVPHTPQRWDLTTTCGVRHSQTGNRLRPPDLPLLANKQSLGDTAFENDSTILLTDSIHTQSVSMPLHPTMSKNPTTSLYTYSTDRPNREIAVPHLNSFGEASQRHPMTNDQPFQAFINPSILHCTGHTSWTPMCECVHHLSGRSAIHHSVNTLSRTNHNSSFNTPPGSNILDDNDTRHVNEQGQTEVTRQSPSHAISSESFSGHTYSLSNVV</sequence>
<protein>
    <submittedName>
        <fullName evidence="13">Acid-sensing ion channel 4-B</fullName>
    </submittedName>
</protein>
<feature type="region of interest" description="Disordered" evidence="12">
    <location>
        <begin position="809"/>
        <end position="837"/>
    </location>
</feature>
<comment type="subcellular location">
    <subcellularLocation>
        <location evidence="1">Membrane</location>
        <topology evidence="1">Multi-pass membrane protein</topology>
    </subcellularLocation>
</comment>
<dbReference type="GO" id="GO:0005272">
    <property type="term" value="F:sodium channel activity"/>
    <property type="evidence" value="ECO:0007669"/>
    <property type="project" value="UniProtKB-KW"/>
</dbReference>
<feature type="compositionally biased region" description="Basic and acidic residues" evidence="12">
    <location>
        <begin position="432"/>
        <end position="454"/>
    </location>
</feature>
<keyword evidence="10 11" id="KW-0407">Ion channel</keyword>
<keyword evidence="5" id="KW-1133">Transmembrane helix</keyword>
<reference evidence="13 14" key="2">
    <citation type="journal article" date="2021" name="Genomics">
        <title>High-quality reference genome for Clonorchis sinensis.</title>
        <authorList>
            <person name="Young N.D."/>
            <person name="Stroehlein A.J."/>
            <person name="Kinkar L."/>
            <person name="Wang T."/>
            <person name="Sohn W.M."/>
            <person name="Chang B.C.H."/>
            <person name="Kaur P."/>
            <person name="Weisz D."/>
            <person name="Dudchenko O."/>
            <person name="Aiden E.L."/>
            <person name="Korhonen P.K."/>
            <person name="Gasser R.B."/>
        </authorList>
    </citation>
    <scope>NUCLEOTIDE SEQUENCE [LARGE SCALE GENOMIC DNA]</scope>
    <source>
        <strain evidence="13">Cs-k2</strain>
    </source>
</reference>
<keyword evidence="6" id="KW-0915">Sodium</keyword>
<keyword evidence="4 11" id="KW-0812">Transmembrane</keyword>
<evidence type="ECO:0000256" key="6">
    <source>
        <dbReference type="ARBA" id="ARBA00023053"/>
    </source>
</evidence>
<evidence type="ECO:0000256" key="9">
    <source>
        <dbReference type="ARBA" id="ARBA00023201"/>
    </source>
</evidence>
<evidence type="ECO:0000256" key="2">
    <source>
        <dbReference type="ARBA" id="ARBA00022448"/>
    </source>
</evidence>
<evidence type="ECO:0000256" key="4">
    <source>
        <dbReference type="ARBA" id="ARBA00022692"/>
    </source>
</evidence>
<evidence type="ECO:0000256" key="5">
    <source>
        <dbReference type="ARBA" id="ARBA00022989"/>
    </source>
</evidence>
<evidence type="ECO:0000256" key="10">
    <source>
        <dbReference type="ARBA" id="ARBA00023303"/>
    </source>
</evidence>
<dbReference type="OrthoDB" id="6021021at2759"/>
<evidence type="ECO:0000256" key="1">
    <source>
        <dbReference type="ARBA" id="ARBA00004141"/>
    </source>
</evidence>
<feature type="region of interest" description="Disordered" evidence="12">
    <location>
        <begin position="1009"/>
        <end position="1039"/>
    </location>
</feature>
<evidence type="ECO:0000256" key="3">
    <source>
        <dbReference type="ARBA" id="ARBA00022461"/>
    </source>
</evidence>
<dbReference type="GO" id="GO:0016020">
    <property type="term" value="C:membrane"/>
    <property type="evidence" value="ECO:0007669"/>
    <property type="project" value="UniProtKB-SubCell"/>
</dbReference>
<dbReference type="Proteomes" id="UP000286415">
    <property type="component" value="Unassembled WGS sequence"/>
</dbReference>
<feature type="region of interest" description="Disordered" evidence="12">
    <location>
        <begin position="346"/>
        <end position="365"/>
    </location>
</feature>
<evidence type="ECO:0000313" key="14">
    <source>
        <dbReference type="Proteomes" id="UP000286415"/>
    </source>
</evidence>
<dbReference type="EMBL" id="NIRI02000042">
    <property type="protein sequence ID" value="KAG5452427.1"/>
    <property type="molecule type" value="Genomic_DNA"/>
</dbReference>
<feature type="compositionally biased region" description="Polar residues" evidence="12">
    <location>
        <begin position="983"/>
        <end position="994"/>
    </location>
</feature>
<evidence type="ECO:0000256" key="7">
    <source>
        <dbReference type="ARBA" id="ARBA00023065"/>
    </source>
</evidence>
<proteinExistence type="inferred from homology"/>
<keyword evidence="8" id="KW-0472">Membrane</keyword>
<evidence type="ECO:0000256" key="12">
    <source>
        <dbReference type="SAM" id="MobiDB-lite"/>
    </source>
</evidence>
<comment type="caution">
    <text evidence="13">The sequence shown here is derived from an EMBL/GenBank/DDBJ whole genome shotgun (WGS) entry which is preliminary data.</text>
</comment>
<dbReference type="Pfam" id="PF00858">
    <property type="entry name" value="ASC"/>
    <property type="match status" value="1"/>
</dbReference>
<gene>
    <name evidence="13" type="ORF">CSKR_107128</name>
</gene>
<dbReference type="Gene3D" id="2.60.470.10">
    <property type="entry name" value="Acid-sensing ion channels like domains"/>
    <property type="match status" value="1"/>
</dbReference>
<keyword evidence="2 11" id="KW-0813">Transport</keyword>
<keyword evidence="9 11" id="KW-0739">Sodium transport</keyword>
<evidence type="ECO:0000313" key="13">
    <source>
        <dbReference type="EMBL" id="KAG5452427.1"/>
    </source>
</evidence>
<reference evidence="13 14" key="1">
    <citation type="journal article" date="2018" name="Biotechnol. Adv.">
        <title>Improved genomic resources and new bioinformatic workflow for the carcinogenic parasite Clonorchis sinensis: Biotechnological implications.</title>
        <authorList>
            <person name="Wang D."/>
            <person name="Korhonen P.K."/>
            <person name="Gasser R.B."/>
            <person name="Young N.D."/>
        </authorList>
    </citation>
    <scope>NUCLEOTIDE SEQUENCE [LARGE SCALE GENOMIC DNA]</scope>
    <source>
        <strain evidence="13">Cs-k2</strain>
    </source>
</reference>
<dbReference type="AlphaFoldDB" id="A0A8T1MSR0"/>
<accession>A0A8T1MSR0</accession>
<evidence type="ECO:0000256" key="8">
    <source>
        <dbReference type="ARBA" id="ARBA00023136"/>
    </source>
</evidence>
<feature type="region of interest" description="Disordered" evidence="12">
    <location>
        <begin position="983"/>
        <end position="1002"/>
    </location>
</feature>
<keyword evidence="14" id="KW-1185">Reference proteome</keyword>
<keyword evidence="7 11" id="KW-0406">Ion transport</keyword>
<keyword evidence="3 11" id="KW-0894">Sodium channel</keyword>
<comment type="similarity">
    <text evidence="11">Belongs to the amiloride-sensitive sodium channel (TC 1.A.6) family.</text>
</comment>
<dbReference type="InterPro" id="IPR001873">
    <property type="entry name" value="ENaC"/>
</dbReference>
<feature type="compositionally biased region" description="Polar residues" evidence="12">
    <location>
        <begin position="811"/>
        <end position="837"/>
    </location>
</feature>
<evidence type="ECO:0000256" key="11">
    <source>
        <dbReference type="RuleBase" id="RU000679"/>
    </source>
</evidence>
<name>A0A8T1MSR0_CLOSI</name>